<protein>
    <submittedName>
        <fullName evidence="1">Uncharacterized protein</fullName>
    </submittedName>
</protein>
<organism evidence="1 2">
    <name type="scientific">Microbacterium mitrae</name>
    <dbReference type="NCBI Taxonomy" id="664640"/>
    <lineage>
        <taxon>Bacteria</taxon>
        <taxon>Bacillati</taxon>
        <taxon>Actinomycetota</taxon>
        <taxon>Actinomycetes</taxon>
        <taxon>Micrococcales</taxon>
        <taxon>Microbacteriaceae</taxon>
        <taxon>Microbacterium</taxon>
    </lineage>
</organism>
<dbReference type="EMBL" id="VRSW01000004">
    <property type="protein sequence ID" value="TXK03484.1"/>
    <property type="molecule type" value="Genomic_DNA"/>
</dbReference>
<dbReference type="RefSeq" id="WP_147826415.1">
    <property type="nucleotide sequence ID" value="NZ_BAAARG010000001.1"/>
</dbReference>
<reference evidence="1 2" key="1">
    <citation type="submission" date="2019-08" db="EMBL/GenBank/DDBJ databases">
        <authorList>
            <person name="Dong K."/>
        </authorList>
    </citation>
    <scope>NUCLEOTIDE SEQUENCE [LARGE SCALE GENOMIC DNA]</scope>
    <source>
        <strain evidence="1 2">M4-8</strain>
    </source>
</reference>
<comment type="caution">
    <text evidence="1">The sequence shown here is derived from an EMBL/GenBank/DDBJ whole genome shotgun (WGS) entry which is preliminary data.</text>
</comment>
<dbReference type="Proteomes" id="UP000321196">
    <property type="component" value="Unassembled WGS sequence"/>
</dbReference>
<sequence length="326" mass="36243">MHWQSDVSVADWISPRLSDDWSRDFTMHMAVPRGFDAYARIFHPATRRTVPGGVVPSADDIARMPHDEAMRVLEQFVTARVTWAETAETFGTTMHALAQWHAVTGATEPYGADGRVNGAEYQGGEEGFLEPELLTAVVQTAVEHTTTPRAGFAAVWEGWGDLVGSMRQIGQRAARFGDDGAMIGDIETTPHESFLARIRKSMMNNPFGKETWHPGILSDDISRGPRLSLPNRDYVLFAMSPGVFMYPTWQESVLWQHPDHTAFTHGPALLWPEDRAWVIVSEIDWDSTVVGGSEELISALLNDDRLEAWRLPAESLLTADADEING</sequence>
<keyword evidence="2" id="KW-1185">Reference proteome</keyword>
<accession>A0A5C8HKV9</accession>
<evidence type="ECO:0000313" key="2">
    <source>
        <dbReference type="Proteomes" id="UP000321196"/>
    </source>
</evidence>
<gene>
    <name evidence="1" type="ORF">FVP60_11435</name>
</gene>
<name>A0A5C8HKV9_9MICO</name>
<proteinExistence type="predicted"/>
<evidence type="ECO:0000313" key="1">
    <source>
        <dbReference type="EMBL" id="TXK03484.1"/>
    </source>
</evidence>
<dbReference type="AlphaFoldDB" id="A0A5C8HKV9"/>
<dbReference type="OrthoDB" id="2426596at2"/>